<organism evidence="7 8">
    <name type="scientific">Elstera litoralis</name>
    <dbReference type="NCBI Taxonomy" id="552518"/>
    <lineage>
        <taxon>Bacteria</taxon>
        <taxon>Pseudomonadati</taxon>
        <taxon>Pseudomonadota</taxon>
        <taxon>Alphaproteobacteria</taxon>
        <taxon>Rhodospirillales</taxon>
        <taxon>Rhodospirillaceae</taxon>
        <taxon>Elstera</taxon>
    </lineage>
</organism>
<evidence type="ECO:0000313" key="8">
    <source>
        <dbReference type="Proteomes" id="UP000033774"/>
    </source>
</evidence>
<evidence type="ECO:0000256" key="4">
    <source>
        <dbReference type="ARBA" id="ARBA00023002"/>
    </source>
</evidence>
<comment type="catalytic activity">
    <reaction evidence="5">
        <text>L-methionyl-[protein] + a quinone + H2O = L-methionyl-(R)-S-oxide-[protein] + a quinol</text>
        <dbReference type="Rhea" id="RHEA:51296"/>
        <dbReference type="Rhea" id="RHEA-COMP:12313"/>
        <dbReference type="Rhea" id="RHEA-COMP:12314"/>
        <dbReference type="ChEBI" id="CHEBI:15377"/>
        <dbReference type="ChEBI" id="CHEBI:16044"/>
        <dbReference type="ChEBI" id="CHEBI:24646"/>
        <dbReference type="ChEBI" id="CHEBI:45764"/>
        <dbReference type="ChEBI" id="CHEBI:132124"/>
    </reaction>
</comment>
<evidence type="ECO:0000313" key="7">
    <source>
        <dbReference type="EMBL" id="KJV08388.1"/>
    </source>
</evidence>
<dbReference type="EMBL" id="LAJY01000605">
    <property type="protein sequence ID" value="KJV08388.1"/>
    <property type="molecule type" value="Genomic_DNA"/>
</dbReference>
<dbReference type="InterPro" id="IPR022867">
    <property type="entry name" value="MsrP"/>
</dbReference>
<feature type="binding site" evidence="5">
    <location>
        <position position="223"/>
    </location>
    <ligand>
        <name>Mo-molybdopterin</name>
        <dbReference type="ChEBI" id="CHEBI:71302"/>
    </ligand>
</feature>
<feature type="binding site" evidence="5">
    <location>
        <position position="170"/>
    </location>
    <ligand>
        <name>Mo-molybdopterin</name>
        <dbReference type="ChEBI" id="CHEBI:71302"/>
    </ligand>
</feature>
<dbReference type="GO" id="GO:0046872">
    <property type="term" value="F:metal ion binding"/>
    <property type="evidence" value="ECO:0007669"/>
    <property type="project" value="UniProtKB-KW"/>
</dbReference>
<dbReference type="Gene3D" id="3.90.420.10">
    <property type="entry name" value="Oxidoreductase, molybdopterin-binding domain"/>
    <property type="match status" value="1"/>
</dbReference>
<dbReference type="PANTHER" id="PTHR43032">
    <property type="entry name" value="PROTEIN-METHIONINE-SULFOXIDE REDUCTASE"/>
    <property type="match status" value="1"/>
</dbReference>
<protein>
    <recommendedName>
        <fullName evidence="5">Protein-methionine-sulfoxide reductase catalytic subunit MsrP</fullName>
        <ecNumber evidence="5">1.8.5.-</ecNumber>
    </recommendedName>
</protein>
<comment type="catalytic activity">
    <reaction evidence="5">
        <text>L-methionyl-[protein] + a quinone + H2O = L-methionyl-(S)-S-oxide-[protein] + a quinol</text>
        <dbReference type="Rhea" id="RHEA:51292"/>
        <dbReference type="Rhea" id="RHEA-COMP:12313"/>
        <dbReference type="Rhea" id="RHEA-COMP:12315"/>
        <dbReference type="ChEBI" id="CHEBI:15377"/>
        <dbReference type="ChEBI" id="CHEBI:16044"/>
        <dbReference type="ChEBI" id="CHEBI:24646"/>
        <dbReference type="ChEBI" id="CHEBI:44120"/>
        <dbReference type="ChEBI" id="CHEBI:132124"/>
    </reaction>
</comment>
<dbReference type="InterPro" id="IPR006311">
    <property type="entry name" value="TAT_signal"/>
</dbReference>
<evidence type="ECO:0000259" key="6">
    <source>
        <dbReference type="Pfam" id="PF00174"/>
    </source>
</evidence>
<dbReference type="GO" id="GO:0016672">
    <property type="term" value="F:oxidoreductase activity, acting on a sulfur group of donors, quinone or similar compound as acceptor"/>
    <property type="evidence" value="ECO:0007669"/>
    <property type="project" value="UniProtKB-UniRule"/>
</dbReference>
<feature type="binding site" evidence="5">
    <location>
        <begin position="81"/>
        <end position="82"/>
    </location>
    <ligand>
        <name>Mo-molybdopterin</name>
        <dbReference type="ChEBI" id="CHEBI:71302"/>
    </ligand>
</feature>
<dbReference type="AlphaFoldDB" id="A0A0F3IPA8"/>
<keyword evidence="4 5" id="KW-0560">Oxidoreductase</keyword>
<keyword evidence="2 5" id="KW-0479">Metal-binding</keyword>
<keyword evidence="8" id="KW-1185">Reference proteome</keyword>
<name>A0A0F3IPA8_9PROT</name>
<comment type="similarity">
    <text evidence="5">Belongs to the MsrP family.</text>
</comment>
<keyword evidence="3 5" id="KW-0732">Signal</keyword>
<dbReference type="SUPFAM" id="SSF56524">
    <property type="entry name" value="Oxidoreductase molybdopterin-binding domain"/>
    <property type="match status" value="1"/>
</dbReference>
<dbReference type="InterPro" id="IPR000572">
    <property type="entry name" value="OxRdtase_Mopterin-bd_dom"/>
</dbReference>
<comment type="subunit">
    <text evidence="5">Heterodimer of a catalytic subunit (MsrP) and a heme-binding subunit (MsrQ).</text>
</comment>
<evidence type="ECO:0000256" key="2">
    <source>
        <dbReference type="ARBA" id="ARBA00022723"/>
    </source>
</evidence>
<feature type="binding site" evidence="5">
    <location>
        <position position="78"/>
    </location>
    <ligand>
        <name>Mo-molybdopterin</name>
        <dbReference type="ChEBI" id="CHEBI:71302"/>
    </ligand>
</feature>
<feature type="domain" description="Oxidoreductase molybdopterin-binding" evidence="6">
    <location>
        <begin position="96"/>
        <end position="252"/>
    </location>
</feature>
<evidence type="ECO:0000256" key="1">
    <source>
        <dbReference type="ARBA" id="ARBA00022505"/>
    </source>
</evidence>
<reference evidence="7 8" key="1">
    <citation type="submission" date="2015-03" db="EMBL/GenBank/DDBJ databases">
        <title>Draft genome sequence of Elstera litoralis.</title>
        <authorList>
            <person name="Rahalkar M.C."/>
            <person name="Dhakephalkar P.K."/>
            <person name="Pore S.D."/>
            <person name="Arora P."/>
            <person name="Kapse N.G."/>
            <person name="Pandit P.S."/>
        </authorList>
    </citation>
    <scope>NUCLEOTIDE SEQUENCE [LARGE SCALE GENOMIC DNA]</scope>
    <source>
        <strain evidence="7 8">Dia-1</strain>
    </source>
</reference>
<feature type="binding site" evidence="5">
    <location>
        <begin position="234"/>
        <end position="236"/>
    </location>
    <ligand>
        <name>Mo-molybdopterin</name>
        <dbReference type="ChEBI" id="CHEBI:71302"/>
    </ligand>
</feature>
<dbReference type="PROSITE" id="PS51318">
    <property type="entry name" value="TAT"/>
    <property type="match status" value="1"/>
</dbReference>
<keyword evidence="1 5" id="KW-0500">Molybdenum</keyword>
<dbReference type="HAMAP" id="MF_01206">
    <property type="entry name" value="MsrP"/>
    <property type="match status" value="1"/>
</dbReference>
<dbReference type="GO" id="GO:0043546">
    <property type="term" value="F:molybdopterin cofactor binding"/>
    <property type="evidence" value="ECO:0007669"/>
    <property type="project" value="UniProtKB-UniRule"/>
</dbReference>
<gene>
    <name evidence="5" type="primary">msrP</name>
    <name evidence="7" type="ORF">VZ95_18125</name>
</gene>
<dbReference type="PANTHER" id="PTHR43032:SF3">
    <property type="entry name" value="PROTEIN-METHIONINE-SULFOXIDE REDUCTASE CATALYTIC SUBUNIT MSRP"/>
    <property type="match status" value="1"/>
</dbReference>
<evidence type="ECO:0000256" key="5">
    <source>
        <dbReference type="HAMAP-Rule" id="MF_01206"/>
    </source>
</evidence>
<evidence type="ECO:0000256" key="3">
    <source>
        <dbReference type="ARBA" id="ARBA00022729"/>
    </source>
</evidence>
<dbReference type="InterPro" id="IPR036374">
    <property type="entry name" value="OxRdtase_Mopterin-bd_sf"/>
</dbReference>
<dbReference type="Proteomes" id="UP000033774">
    <property type="component" value="Unassembled WGS sequence"/>
</dbReference>
<dbReference type="NCBIfam" id="NF003767">
    <property type="entry name" value="PRK05363.1"/>
    <property type="match status" value="1"/>
</dbReference>
<comment type="caution">
    <text evidence="7">The sequence shown here is derived from an EMBL/GenBank/DDBJ whole genome shotgun (WGS) entry which is preliminary data.</text>
</comment>
<comment type="cofactor">
    <cofactor evidence="5">
        <name>Mo-molybdopterin</name>
        <dbReference type="ChEBI" id="CHEBI:71302"/>
    </cofactor>
    <text evidence="5">Binds 1 Mo-molybdopterin (Mo-MPT) cofactor per subunit.</text>
</comment>
<proteinExistence type="inferred from homology"/>
<dbReference type="EC" id="1.8.5.-" evidence="5"/>
<sequence>MPLHRSRPWALPESAATPESLFLNRRSLLQVMGTLPLLAGAGALIAGEATAAGYPYPRSSVYPPERAETPEKLATTYNNFYEFGTSKSVASAAEALKPSPWKVTFDGMVEKPQSFDAEELIARMPLEERVYRLRCVEAWSAVIPWTGFPLAALVKLAQPTAGAKYVRFETFLDSGMAFGQRQFWQPWPYVEGVTISEAMNDLAFIATGAYGKPLPKQMGAPIRLVLPWKYGFKSIKSIVKVTFTDKRPVSYWEQLQASEYGFWANVNPAVAHPRWSQASERTLTGERIPTQLFNGYGPWVADLYKGLEAEKLYM</sequence>
<dbReference type="Pfam" id="PF00174">
    <property type="entry name" value="Oxidored_molyb"/>
    <property type="match status" value="1"/>
</dbReference>
<comment type="function">
    <text evidence="5">Part of the MsrPQ system that repairs oxidized periplasmic proteins containing methionine sulfoxide residues (Met-O), using respiratory chain electrons. Thus protects these proteins from oxidative-stress damage caused by reactive species of oxygen and chlorine generated by the host defense mechanisms. MsrPQ is essential for the maintenance of envelope integrity under bleach stress, rescuing a wide series of structurally unrelated periplasmic proteins from methionine oxidation. The catalytic subunit MsrP is non-stereospecific, being able to reduce both (R-) and (S-) diastereoisomers of methionine sulfoxide.</text>
</comment>
<dbReference type="OrthoDB" id="9795587at2"/>
<dbReference type="GO" id="GO:0030091">
    <property type="term" value="P:protein repair"/>
    <property type="evidence" value="ECO:0007669"/>
    <property type="project" value="UniProtKB-UniRule"/>
</dbReference>
<accession>A0A0F3IPA8</accession>
<dbReference type="PATRIC" id="fig|552518.3.peg.3750"/>
<comment type="PTM">
    <text evidence="5">Predicted to be exported by the Tat system. The position of the signal peptide cleavage has not been experimentally proven.</text>
</comment>
<feature type="binding site" evidence="5">
    <location>
        <position position="135"/>
    </location>
    <ligand>
        <name>Mo-molybdopterin</name>
        <dbReference type="ChEBI" id="CHEBI:71302"/>
    </ligand>
    <ligandPart>
        <name>Mo</name>
        <dbReference type="ChEBI" id="CHEBI:28685"/>
    </ligandPart>
</feature>
<dbReference type="RefSeq" id="WP_045777108.1">
    <property type="nucleotide sequence ID" value="NZ_LAJY01000605.1"/>
</dbReference>
<comment type="caution">
    <text evidence="5">Lacks conserved residue(s) required for the propagation of feature annotation.</text>
</comment>